<comment type="caution">
    <text evidence="4">The sequence shown here is derived from an EMBL/GenBank/DDBJ whole genome shotgun (WGS) entry which is preliminary data.</text>
</comment>
<evidence type="ECO:0000256" key="1">
    <source>
        <dbReference type="ARBA" id="ARBA00022737"/>
    </source>
</evidence>
<evidence type="ECO:0000313" key="4">
    <source>
        <dbReference type="EMBL" id="MDN3202586.1"/>
    </source>
</evidence>
<reference evidence="4" key="1">
    <citation type="submission" date="2023-06" db="EMBL/GenBank/DDBJ databases">
        <title>Robiginitalea aurantiacus sp. nov. and Algoriphagus sediminis sp. nov., isolated from coastal sediment.</title>
        <authorList>
            <person name="Zhou Z.Y."/>
            <person name="An J."/>
            <person name="Jia Y.W."/>
            <person name="Du Z.J."/>
        </authorList>
    </citation>
    <scope>NUCLEOTIDE SEQUENCE</scope>
    <source>
        <strain evidence="4">C2-7</strain>
    </source>
</reference>
<dbReference type="InterPro" id="IPR050498">
    <property type="entry name" value="Ycf3"/>
</dbReference>
<dbReference type="PROSITE" id="PS50005">
    <property type="entry name" value="TPR"/>
    <property type="match status" value="4"/>
</dbReference>
<name>A0ABT7Y7Z0_9BACT</name>
<protein>
    <submittedName>
        <fullName evidence="4">Tetratricopeptide repeat protein</fullName>
    </submittedName>
</protein>
<accession>A0ABT7Y7Z0</accession>
<dbReference type="SMART" id="SM00028">
    <property type="entry name" value="TPR"/>
    <property type="match status" value="7"/>
</dbReference>
<keyword evidence="2 3" id="KW-0802">TPR repeat</keyword>
<feature type="repeat" description="TPR" evidence="3">
    <location>
        <begin position="59"/>
        <end position="92"/>
    </location>
</feature>
<keyword evidence="1" id="KW-0677">Repeat</keyword>
<keyword evidence="5" id="KW-1185">Reference proteome</keyword>
<dbReference type="PANTHER" id="PTHR44858:SF1">
    <property type="entry name" value="UDP-N-ACETYLGLUCOSAMINE--PEPTIDE N-ACETYLGLUCOSAMINYLTRANSFERASE SPINDLY-RELATED"/>
    <property type="match status" value="1"/>
</dbReference>
<dbReference type="InterPro" id="IPR019734">
    <property type="entry name" value="TPR_rpt"/>
</dbReference>
<dbReference type="Proteomes" id="UP001171916">
    <property type="component" value="Unassembled WGS sequence"/>
</dbReference>
<dbReference type="PANTHER" id="PTHR44858">
    <property type="entry name" value="TETRATRICOPEPTIDE REPEAT PROTEIN 6"/>
    <property type="match status" value="1"/>
</dbReference>
<dbReference type="InterPro" id="IPR011990">
    <property type="entry name" value="TPR-like_helical_dom_sf"/>
</dbReference>
<proteinExistence type="predicted"/>
<gene>
    <name evidence="4" type="ORF">QVH07_00435</name>
</gene>
<feature type="repeat" description="TPR" evidence="3">
    <location>
        <begin position="195"/>
        <end position="228"/>
    </location>
</feature>
<sequence>MKRNSIWLFCLYFVFFSCDSIEDKKGRFLLKGNEKLAENDPKGAIAFYQEALELDSLYKDAYFNKALAHLELNQLNESILDFSKAIQIDQNYIEAIFQRGLTYLDNGEFYKAKADAENLLNKASEDWRSYFLLGLSEEKLKNYQGALAAFQRAKELDPDNSDLWVNEATVLFYQEDLIKALTSLEKAEELNPMEANIYNLRSMILFAQGEYSKANSEVDKALEISPSQAYFYNNKGLYLLFLEDLEGGLDLINQSIKMDPKNQFALRNKGIYYVLKNDKESALSYLTRLNEDFPDMDLVKEYYEKAQALE</sequence>
<dbReference type="SUPFAM" id="SSF48452">
    <property type="entry name" value="TPR-like"/>
    <property type="match status" value="1"/>
</dbReference>
<evidence type="ECO:0000256" key="2">
    <source>
        <dbReference type="ARBA" id="ARBA00022803"/>
    </source>
</evidence>
<dbReference type="Pfam" id="PF13432">
    <property type="entry name" value="TPR_16"/>
    <property type="match status" value="3"/>
</dbReference>
<dbReference type="Gene3D" id="1.25.40.10">
    <property type="entry name" value="Tetratricopeptide repeat domain"/>
    <property type="match status" value="3"/>
</dbReference>
<evidence type="ECO:0000313" key="5">
    <source>
        <dbReference type="Proteomes" id="UP001171916"/>
    </source>
</evidence>
<dbReference type="PROSITE" id="PS51257">
    <property type="entry name" value="PROKAR_LIPOPROTEIN"/>
    <property type="match status" value="1"/>
</dbReference>
<feature type="repeat" description="TPR" evidence="3">
    <location>
        <begin position="161"/>
        <end position="194"/>
    </location>
</feature>
<dbReference type="EMBL" id="JAUEPH010000001">
    <property type="protein sequence ID" value="MDN3202586.1"/>
    <property type="molecule type" value="Genomic_DNA"/>
</dbReference>
<organism evidence="4 5">
    <name type="scientific">Algoriphagus sediminis</name>
    <dbReference type="NCBI Taxonomy" id="3057113"/>
    <lineage>
        <taxon>Bacteria</taxon>
        <taxon>Pseudomonadati</taxon>
        <taxon>Bacteroidota</taxon>
        <taxon>Cytophagia</taxon>
        <taxon>Cytophagales</taxon>
        <taxon>Cyclobacteriaceae</taxon>
        <taxon>Algoriphagus</taxon>
    </lineage>
</organism>
<evidence type="ECO:0000256" key="3">
    <source>
        <dbReference type="PROSITE-ProRule" id="PRU00339"/>
    </source>
</evidence>
<feature type="repeat" description="TPR" evidence="3">
    <location>
        <begin position="127"/>
        <end position="160"/>
    </location>
</feature>